<proteinExistence type="predicted"/>
<feature type="coiled-coil region" evidence="1">
    <location>
        <begin position="16"/>
        <end position="43"/>
    </location>
</feature>
<feature type="region of interest" description="Disordered" evidence="2">
    <location>
        <begin position="130"/>
        <end position="160"/>
    </location>
</feature>
<evidence type="ECO:0000313" key="3">
    <source>
        <dbReference type="EMBL" id="OJD33781.1"/>
    </source>
</evidence>
<dbReference type="RefSeq" id="XP_020130041.1">
    <property type="nucleotide sequence ID" value="XM_020273549.1"/>
</dbReference>
<feature type="compositionally biased region" description="Basic and acidic residues" evidence="2">
    <location>
        <begin position="238"/>
        <end position="249"/>
    </location>
</feature>
<dbReference type="EMBL" id="MNUE01000027">
    <property type="protein sequence ID" value="OJD33781.1"/>
    <property type="molecule type" value="Genomic_DNA"/>
</dbReference>
<feature type="region of interest" description="Disordered" evidence="2">
    <location>
        <begin position="227"/>
        <end position="313"/>
    </location>
</feature>
<evidence type="ECO:0000256" key="2">
    <source>
        <dbReference type="SAM" id="MobiDB-lite"/>
    </source>
</evidence>
<name>A0A1J9S2A9_9PEZI</name>
<protein>
    <submittedName>
        <fullName evidence="3">Uncharacterized protein</fullName>
    </submittedName>
</protein>
<evidence type="ECO:0000256" key="1">
    <source>
        <dbReference type="SAM" id="Coils"/>
    </source>
</evidence>
<dbReference type="AlphaFoldDB" id="A0A1J9S2A9"/>
<gene>
    <name evidence="3" type="ORF">BKCO1_2700021</name>
</gene>
<dbReference type="GeneID" id="31013810"/>
<keyword evidence="1" id="KW-0175">Coiled coil</keyword>
<organism evidence="3 4">
    <name type="scientific">Diplodia corticola</name>
    <dbReference type="NCBI Taxonomy" id="236234"/>
    <lineage>
        <taxon>Eukaryota</taxon>
        <taxon>Fungi</taxon>
        <taxon>Dikarya</taxon>
        <taxon>Ascomycota</taxon>
        <taxon>Pezizomycotina</taxon>
        <taxon>Dothideomycetes</taxon>
        <taxon>Dothideomycetes incertae sedis</taxon>
        <taxon>Botryosphaeriales</taxon>
        <taxon>Botryosphaeriaceae</taxon>
        <taxon>Diplodia</taxon>
    </lineage>
</organism>
<keyword evidence="4" id="KW-1185">Reference proteome</keyword>
<dbReference type="Proteomes" id="UP000183809">
    <property type="component" value="Unassembled WGS sequence"/>
</dbReference>
<evidence type="ECO:0000313" key="4">
    <source>
        <dbReference type="Proteomes" id="UP000183809"/>
    </source>
</evidence>
<feature type="compositionally biased region" description="Acidic residues" evidence="2">
    <location>
        <begin position="288"/>
        <end position="313"/>
    </location>
</feature>
<reference evidence="3 4" key="1">
    <citation type="submission" date="2016-10" db="EMBL/GenBank/DDBJ databases">
        <title>Proteomics and genomics reveal pathogen-plant mechanisms compatible with a hemibiotrophic lifestyle of Diplodia corticola.</title>
        <authorList>
            <person name="Fernandes I."/>
            <person name="De Jonge R."/>
            <person name="Van De Peer Y."/>
            <person name="Devreese B."/>
            <person name="Alves A."/>
            <person name="Esteves A.C."/>
        </authorList>
    </citation>
    <scope>NUCLEOTIDE SEQUENCE [LARGE SCALE GENOMIC DNA]</scope>
    <source>
        <strain evidence="3 4">CBS 112549</strain>
    </source>
</reference>
<feature type="compositionally biased region" description="Acidic residues" evidence="2">
    <location>
        <begin position="134"/>
        <end position="145"/>
    </location>
</feature>
<sequence length="313" mass="34845">MAPPNLVFATKKAQLRDRLKRQIHQKQKELRDLEIALGKLDHNPQQSNAKAMQAPPPPPLRPGTAPATVLASNQIPLTLNLTPHNLSTLLLPQLRACRFVFTNRFHILQRQDIVYAQIEELLKAIVRKASKSADEEEEEEEEEEERTNGRRKKKRSATAGIEAGDMDMPLLLRVEEYTDEELEPLARLKGKIECDHEALRELQRRGKGWAGVLEEVKAGLERLLGMVGGTEDDQEGGDIDRRGGGRDDVGGFGRLPQIVSFIPRGSVHQVPSPEPSPGPDWGESGMVEIEDDDNDDDDDDSSDDSSDSDDSLE</sequence>
<accession>A0A1J9S2A9</accession>
<comment type="caution">
    <text evidence="3">The sequence shown here is derived from an EMBL/GenBank/DDBJ whole genome shotgun (WGS) entry which is preliminary data.</text>
</comment>